<sequence length="22" mass="2377">MVDQIYADSTPRPAAGSFLHVT</sequence>
<organism evidence="2">
    <name type="scientific">Rhizophora mucronata</name>
    <name type="common">Asiatic mangrove</name>
    <dbReference type="NCBI Taxonomy" id="61149"/>
    <lineage>
        <taxon>Eukaryota</taxon>
        <taxon>Viridiplantae</taxon>
        <taxon>Streptophyta</taxon>
        <taxon>Embryophyta</taxon>
        <taxon>Tracheophyta</taxon>
        <taxon>Spermatophyta</taxon>
        <taxon>Magnoliopsida</taxon>
        <taxon>eudicotyledons</taxon>
        <taxon>Gunneridae</taxon>
        <taxon>Pentapetalae</taxon>
        <taxon>rosids</taxon>
        <taxon>fabids</taxon>
        <taxon>Malpighiales</taxon>
        <taxon>Rhizophoraceae</taxon>
        <taxon>Rhizophora</taxon>
    </lineage>
</organism>
<protein>
    <submittedName>
        <fullName evidence="2">Uncharacterized protein</fullName>
    </submittedName>
</protein>
<reference evidence="2" key="1">
    <citation type="submission" date="2018-02" db="EMBL/GenBank/DDBJ databases">
        <title>Rhizophora mucronata_Transcriptome.</title>
        <authorList>
            <person name="Meera S.P."/>
            <person name="Sreeshan A."/>
            <person name="Augustine A."/>
        </authorList>
    </citation>
    <scope>NUCLEOTIDE SEQUENCE</scope>
    <source>
        <tissue evidence="2">Leaf</tissue>
    </source>
</reference>
<evidence type="ECO:0000256" key="1">
    <source>
        <dbReference type="SAM" id="MobiDB-lite"/>
    </source>
</evidence>
<accession>A0A2P2QS83</accession>
<evidence type="ECO:0000313" key="2">
    <source>
        <dbReference type="EMBL" id="MBX69724.1"/>
    </source>
</evidence>
<proteinExistence type="predicted"/>
<dbReference type="EMBL" id="GGEC01089240">
    <property type="protein sequence ID" value="MBX69724.1"/>
    <property type="molecule type" value="Transcribed_RNA"/>
</dbReference>
<feature type="region of interest" description="Disordered" evidence="1">
    <location>
        <begin position="1"/>
        <end position="22"/>
    </location>
</feature>
<name>A0A2P2QS83_RHIMU</name>
<dbReference type="AlphaFoldDB" id="A0A2P2QS83"/>